<dbReference type="EMBL" id="HBHX01073343">
    <property type="protein sequence ID" value="CAE0154566.1"/>
    <property type="molecule type" value="Transcribed_RNA"/>
</dbReference>
<reference evidence="2" key="1">
    <citation type="submission" date="2021-01" db="EMBL/GenBank/DDBJ databases">
        <authorList>
            <person name="Corre E."/>
            <person name="Pelletier E."/>
            <person name="Niang G."/>
            <person name="Scheremetjew M."/>
            <person name="Finn R."/>
            <person name="Kale V."/>
            <person name="Holt S."/>
            <person name="Cochrane G."/>
            <person name="Meng A."/>
            <person name="Brown T."/>
            <person name="Cohen L."/>
        </authorList>
    </citation>
    <scope>NUCLEOTIDE SEQUENCE</scope>
    <source>
        <strain evidence="2">CCMP281</strain>
    </source>
</reference>
<accession>A0A7S3C5B1</accession>
<dbReference type="SUPFAM" id="SSF52949">
    <property type="entry name" value="Macro domain-like"/>
    <property type="match status" value="1"/>
</dbReference>
<dbReference type="InterPro" id="IPR002589">
    <property type="entry name" value="Macro_dom"/>
</dbReference>
<dbReference type="InterPro" id="IPR043472">
    <property type="entry name" value="Macro_dom-like"/>
</dbReference>
<dbReference type="Gene3D" id="3.40.220.10">
    <property type="entry name" value="Leucine Aminopeptidase, subunit E, domain 1"/>
    <property type="match status" value="1"/>
</dbReference>
<evidence type="ECO:0000259" key="1">
    <source>
        <dbReference type="PROSITE" id="PS51154"/>
    </source>
</evidence>
<proteinExistence type="predicted"/>
<dbReference type="PANTHER" id="PTHR11106:SF27">
    <property type="entry name" value="MACRO DOMAIN-CONTAINING PROTEIN"/>
    <property type="match status" value="1"/>
</dbReference>
<dbReference type="PANTHER" id="PTHR11106">
    <property type="entry name" value="GANGLIOSIDE INDUCED DIFFERENTIATION ASSOCIATED PROTEIN 2-RELATED"/>
    <property type="match status" value="1"/>
</dbReference>
<evidence type="ECO:0000313" key="2">
    <source>
        <dbReference type="EMBL" id="CAE0154566.1"/>
    </source>
</evidence>
<name>A0A7S3C5B1_9EUKA</name>
<dbReference type="SMART" id="SM00506">
    <property type="entry name" value="A1pp"/>
    <property type="match status" value="1"/>
</dbReference>
<feature type="domain" description="Macro" evidence="1">
    <location>
        <begin position="6"/>
        <end position="194"/>
    </location>
</feature>
<dbReference type="PROSITE" id="PS51154">
    <property type="entry name" value="MACRO"/>
    <property type="match status" value="1"/>
</dbReference>
<organism evidence="2">
    <name type="scientific">Haptolina ericina</name>
    <dbReference type="NCBI Taxonomy" id="156174"/>
    <lineage>
        <taxon>Eukaryota</taxon>
        <taxon>Haptista</taxon>
        <taxon>Haptophyta</taxon>
        <taxon>Prymnesiophyceae</taxon>
        <taxon>Prymnesiales</taxon>
        <taxon>Prymnesiaceae</taxon>
        <taxon>Haptolina</taxon>
    </lineage>
</organism>
<gene>
    <name evidence="2" type="ORF">HERI1096_LOCUS40605</name>
</gene>
<sequence>MDDVGVQRVGSFPGVWGRITVAAGSVIDFSGSAIVNAANEGCISGGGVDGAVNAAGGEELVQARRALPIVQEPRVRCPTGQARTTTGGKLRVAWVIHAVGPNYRAVESEDDGDDLLFRAYCSAMIEARAKAMRTVGFSLLSAGIFRGGRPLSEVLTLALLAVEACVYPELEEVFLVGFTRNEIDTLHQVSESLLTPPNATELRQSALERFCAPVRQYHAWCLEQRQRPIGHAIALAAAVVQRG</sequence>
<dbReference type="Pfam" id="PF01661">
    <property type="entry name" value="Macro"/>
    <property type="match status" value="1"/>
</dbReference>
<dbReference type="AlphaFoldDB" id="A0A7S3C5B1"/>
<protein>
    <recommendedName>
        <fullName evidence="1">Macro domain-containing protein</fullName>
    </recommendedName>
</protein>